<dbReference type="SUPFAM" id="SSF52540">
    <property type="entry name" value="P-loop containing nucleoside triphosphate hydrolases"/>
    <property type="match status" value="2"/>
</dbReference>
<evidence type="ECO:0000256" key="1">
    <source>
        <dbReference type="ARBA" id="ARBA00004370"/>
    </source>
</evidence>
<accession>A0A4R3K9E7</accession>
<keyword evidence="2" id="KW-0547">Nucleotide-binding</keyword>
<dbReference type="CDD" id="cd09912">
    <property type="entry name" value="DLP_2"/>
    <property type="match status" value="2"/>
</dbReference>
<keyword evidence="4" id="KW-0342">GTP-binding</keyword>
<dbReference type="InterPro" id="IPR027094">
    <property type="entry name" value="Mitofusin_fam"/>
</dbReference>
<evidence type="ECO:0000256" key="4">
    <source>
        <dbReference type="ARBA" id="ARBA00023134"/>
    </source>
</evidence>
<gene>
    <name evidence="8" type="ORF">EDC37_10615</name>
</gene>
<dbReference type="InterPro" id="IPR045063">
    <property type="entry name" value="Dynamin_N"/>
</dbReference>
<evidence type="ECO:0000256" key="2">
    <source>
        <dbReference type="ARBA" id="ARBA00022741"/>
    </source>
</evidence>
<comment type="caution">
    <text evidence="8">The sequence shown here is derived from an EMBL/GenBank/DDBJ whole genome shotgun (WGS) entry which is preliminary data.</text>
</comment>
<dbReference type="GO" id="GO:0008053">
    <property type="term" value="P:mitochondrial fusion"/>
    <property type="evidence" value="ECO:0007669"/>
    <property type="project" value="TreeGrafter"/>
</dbReference>
<keyword evidence="9" id="KW-1185">Reference proteome</keyword>
<dbReference type="GO" id="GO:0005525">
    <property type="term" value="F:GTP binding"/>
    <property type="evidence" value="ECO:0007669"/>
    <property type="project" value="UniProtKB-KW"/>
</dbReference>
<keyword evidence="3" id="KW-0378">Hydrolase</keyword>
<keyword evidence="5" id="KW-0472">Membrane</keyword>
<evidence type="ECO:0000313" key="9">
    <source>
        <dbReference type="Proteomes" id="UP000295188"/>
    </source>
</evidence>
<dbReference type="AlphaFoldDB" id="A0A4R3K9E7"/>
<feature type="domain" description="Dynamin N-terminal" evidence="7">
    <location>
        <begin position="641"/>
        <end position="868"/>
    </location>
</feature>
<dbReference type="EMBL" id="SMAA01000006">
    <property type="protein sequence ID" value="TCS79600.1"/>
    <property type="molecule type" value="Genomic_DNA"/>
</dbReference>
<proteinExistence type="predicted"/>
<evidence type="ECO:0000259" key="7">
    <source>
        <dbReference type="Pfam" id="PF00350"/>
    </source>
</evidence>
<dbReference type="GO" id="GO:0003924">
    <property type="term" value="F:GTPase activity"/>
    <property type="evidence" value="ECO:0007669"/>
    <property type="project" value="InterPro"/>
</dbReference>
<feature type="coiled-coil region" evidence="6">
    <location>
        <begin position="312"/>
        <end position="342"/>
    </location>
</feature>
<feature type="coiled-coil region" evidence="6">
    <location>
        <begin position="487"/>
        <end position="538"/>
    </location>
</feature>
<dbReference type="PANTHER" id="PTHR10465:SF0">
    <property type="entry name" value="SARCALUMENIN"/>
    <property type="match status" value="1"/>
</dbReference>
<organism evidence="8 9">
    <name type="scientific">Pectinatus cerevisiiphilus</name>
    <dbReference type="NCBI Taxonomy" id="86956"/>
    <lineage>
        <taxon>Bacteria</taxon>
        <taxon>Bacillati</taxon>
        <taxon>Bacillota</taxon>
        <taxon>Negativicutes</taxon>
        <taxon>Selenomonadales</taxon>
        <taxon>Selenomonadaceae</taxon>
        <taxon>Pectinatus</taxon>
    </lineage>
</organism>
<dbReference type="RefSeq" id="WP_132548598.1">
    <property type="nucleotide sequence ID" value="NZ_SMAA01000006.1"/>
</dbReference>
<evidence type="ECO:0000313" key="8">
    <source>
        <dbReference type="EMBL" id="TCS79600.1"/>
    </source>
</evidence>
<evidence type="ECO:0000256" key="6">
    <source>
        <dbReference type="SAM" id="Coils"/>
    </source>
</evidence>
<evidence type="ECO:0000256" key="5">
    <source>
        <dbReference type="ARBA" id="ARBA00023136"/>
    </source>
</evidence>
<dbReference type="GO" id="GO:0016020">
    <property type="term" value="C:membrane"/>
    <property type="evidence" value="ECO:0007669"/>
    <property type="project" value="UniProtKB-SubCell"/>
</dbReference>
<dbReference type="Gene3D" id="3.40.50.300">
    <property type="entry name" value="P-loop containing nucleotide triphosphate hydrolases"/>
    <property type="match status" value="2"/>
</dbReference>
<keyword evidence="6" id="KW-0175">Coiled coil</keyword>
<evidence type="ECO:0000256" key="3">
    <source>
        <dbReference type="ARBA" id="ARBA00022801"/>
    </source>
</evidence>
<dbReference type="Pfam" id="PF00350">
    <property type="entry name" value="Dynamin_N"/>
    <property type="match status" value="2"/>
</dbReference>
<name>A0A4R3K9E7_9FIRM</name>
<dbReference type="PANTHER" id="PTHR10465">
    <property type="entry name" value="TRANSMEMBRANE GTPASE FZO1"/>
    <property type="match status" value="1"/>
</dbReference>
<dbReference type="InterPro" id="IPR027417">
    <property type="entry name" value="P-loop_NTPase"/>
</dbReference>
<reference evidence="8 9" key="1">
    <citation type="submission" date="2019-03" db="EMBL/GenBank/DDBJ databases">
        <title>Genomic Encyclopedia of Type Strains, Phase IV (KMG-IV): sequencing the most valuable type-strain genomes for metagenomic binning, comparative biology and taxonomic classification.</title>
        <authorList>
            <person name="Goeker M."/>
        </authorList>
    </citation>
    <scope>NUCLEOTIDE SEQUENCE [LARGE SCALE GENOMIC DNA]</scope>
    <source>
        <strain evidence="8 9">DSM 20467</strain>
    </source>
</reference>
<protein>
    <submittedName>
        <fullName evidence="8">Small GTP-binding protein</fullName>
    </submittedName>
</protein>
<comment type="subcellular location">
    <subcellularLocation>
        <location evidence="1">Membrane</location>
    </subcellularLocation>
</comment>
<feature type="domain" description="Dynamin N-terminal" evidence="7">
    <location>
        <begin position="51"/>
        <end position="205"/>
    </location>
</feature>
<dbReference type="Proteomes" id="UP000295188">
    <property type="component" value="Unassembled WGS sequence"/>
</dbReference>
<sequence length="1223" mass="138110">MLQATYTKETYQSLKGKLFSAYKYLLAKDDPANAEKVRQLAQKLINKEFTIAFCGHFSAGKSKMINNLLGRNLLPSSPIPTSANLVRIKRGANYAKVFFKKGKPCLYPAPYDYETVKAYCRDGDQIQKIEISNEKINLPSNVVIMDTPGVDSVDDAHRLSTESAIHLADLIFYVMDYNHVKSELNFMFTQNLTKAGKKVCLVINQIDKHSEQEIPFTDFQAGVVEAFAAWGVKPLKIFYTSMKDEKHQHNQFTALKTFLNDNLLAKDQSLLVSVYNSLHKIMADHLTLCQEKDAAVTKPLSLLLEGLSNEEKTNLNDDYLALQEKERQLQQETTELKKSFEKEINKILDNAYLMPFQTRELAKSYLAACQPGFKIGLFFTKRKTYAEREKRLNLFYEDIIEKTKSQIEWHIASFLTNYLQKNHINDSSLMTSIQSLAISFPASLPAKTVKEGARVSDESVTNYTDDVAAEIKHFTKSVITPLGGQILAAAQEKKAAQQKQLAQKSVELQKYISALAKIHEHSTKLAKEEEKVDNLLKNDTITITSAEYLAFASEKQDFAVIKEAAKIETTHSVSPMPQTNTTANIKLTKTANSFTADKMENMAEKLCRSAAAIENLPGFVKLAAELRNKAKRLRNKGFTVSLFGAFSAGKSSFANALIGAKVLPVSPNPMTAAINNIKPVDAKHPHETAIAKVKTAANILADINCALKLFSLQASDLTDAILKIKTLLTNPTPEQTTLEKTSLSFLQAFVQGYNFFADLLGTSLKININEFSDYVALEEKSCFIEWLDLYYDCPLTRKGITLVDTPGADSINVRHTDVAFNFIKNADAVLFVTYYNHAFSKADREFLIQLGRVKDSFQLDKMFFIVNAIDLADDEEEKNTVLNYVHSQLTKYGIKKPYLSAVSSLQALKEKREESAATTSGMGSFEKTFYRFITNDLAEIAVTASQHELVRIAALLQKLINSAQKDDALKKAEKNAVEKQKQLVINLINEKTVLNLQKRLQQENAELIYYVKQRVFYRFNDFFREAFNPAVLRDDRKDLKKALKNALAEFLEQLGFDFAQELRATTLRLDRFAEKLLLEYGAETTQAVKKINADLSFAAIEIAHNAELTFTNAFTTVPRENFSKAMAYFKNAKSFFEKDGSQLMSNELQNILLKYSETYLSAEKEKINLYYDKLLINELEKIVMTMQEQVTDFYMGLLAVLEDRKVLENLITAKKLLDENVHC</sequence>
<dbReference type="OrthoDB" id="5477114at2"/>